<dbReference type="InterPro" id="IPR013320">
    <property type="entry name" value="ConA-like_dom_sf"/>
</dbReference>
<comment type="caution">
    <text evidence="2">The sequence shown here is derived from an EMBL/GenBank/DDBJ whole genome shotgun (WGS) entry which is preliminary data.</text>
</comment>
<evidence type="ECO:0000313" key="2">
    <source>
        <dbReference type="EMBL" id="NJC27095.1"/>
    </source>
</evidence>
<feature type="signal peptide" evidence="1">
    <location>
        <begin position="1"/>
        <end position="20"/>
    </location>
</feature>
<organism evidence="2 3">
    <name type="scientific">Neolewinella antarctica</name>
    <dbReference type="NCBI Taxonomy" id="442734"/>
    <lineage>
        <taxon>Bacteria</taxon>
        <taxon>Pseudomonadati</taxon>
        <taxon>Bacteroidota</taxon>
        <taxon>Saprospiria</taxon>
        <taxon>Saprospirales</taxon>
        <taxon>Lewinellaceae</taxon>
        <taxon>Neolewinella</taxon>
    </lineage>
</organism>
<keyword evidence="3" id="KW-1185">Reference proteome</keyword>
<dbReference type="InterPro" id="IPR026444">
    <property type="entry name" value="Secre_tail"/>
</dbReference>
<name>A0ABX0XDE0_9BACT</name>
<dbReference type="Gene3D" id="2.60.120.200">
    <property type="match status" value="1"/>
</dbReference>
<dbReference type="RefSeq" id="WP_168037891.1">
    <property type="nucleotide sequence ID" value="NZ_JAATJH010000004.1"/>
</dbReference>
<evidence type="ECO:0008006" key="4">
    <source>
        <dbReference type="Google" id="ProtNLM"/>
    </source>
</evidence>
<dbReference type="EMBL" id="JAATJH010000004">
    <property type="protein sequence ID" value="NJC27095.1"/>
    <property type="molecule type" value="Genomic_DNA"/>
</dbReference>
<proteinExistence type="predicted"/>
<dbReference type="SUPFAM" id="SSF49899">
    <property type="entry name" value="Concanavalin A-like lectins/glucanases"/>
    <property type="match status" value="1"/>
</dbReference>
<dbReference type="NCBIfam" id="TIGR04183">
    <property type="entry name" value="Por_Secre_tail"/>
    <property type="match status" value="1"/>
</dbReference>
<reference evidence="2 3" key="1">
    <citation type="submission" date="2020-03" db="EMBL/GenBank/DDBJ databases">
        <title>Genomic Encyclopedia of Type Strains, Phase IV (KMG-IV): sequencing the most valuable type-strain genomes for metagenomic binning, comparative biology and taxonomic classification.</title>
        <authorList>
            <person name="Goeker M."/>
        </authorList>
    </citation>
    <scope>NUCLEOTIDE SEQUENCE [LARGE SCALE GENOMIC DNA]</scope>
    <source>
        <strain evidence="2 3">DSM 105096</strain>
    </source>
</reference>
<gene>
    <name evidence="2" type="ORF">GGR27_002608</name>
</gene>
<sequence length="338" mass="36008">MKQFFTLLAFAVTCSAGLTAQVIDSGLVVHYQFEDNLTDEVSDATAEAVGNLSYDEGIIGRGVRYSDDDSYFLTPDTTLTPGTPDVGGTPVSFALFVKHDAAELGAQRQNYLQQLNGCDATGRTTLYLQGPDSPTNADSIISFVGNATSKSGIGLPTADEWTHLALTIDPATGIFTFYRDGVETSQDTLTGNKAVEAACGSYIVGHHKSLTNDELTFDGVMDDLRLYNRVITAEEVAEIAALSNIVSTRPALVRGGMKLFPNPVGIGEAINLNVDHTVFTPGESVQVRVFDAVGRAVLTQAFNTTPARITLNQPLKAGVYTVFLSNGARSTSLPVLVK</sequence>
<dbReference type="Proteomes" id="UP000770785">
    <property type="component" value="Unassembled WGS sequence"/>
</dbReference>
<evidence type="ECO:0000313" key="3">
    <source>
        <dbReference type="Proteomes" id="UP000770785"/>
    </source>
</evidence>
<keyword evidence="1" id="KW-0732">Signal</keyword>
<evidence type="ECO:0000256" key="1">
    <source>
        <dbReference type="SAM" id="SignalP"/>
    </source>
</evidence>
<dbReference type="Pfam" id="PF13385">
    <property type="entry name" value="Laminin_G_3"/>
    <property type="match status" value="1"/>
</dbReference>
<feature type="chain" id="PRO_5045302944" description="LamG-like jellyroll fold domain-containing protein" evidence="1">
    <location>
        <begin position="21"/>
        <end position="338"/>
    </location>
</feature>
<protein>
    <recommendedName>
        <fullName evidence="4">LamG-like jellyroll fold domain-containing protein</fullName>
    </recommendedName>
</protein>
<accession>A0ABX0XDE0</accession>